<comment type="caution">
    <text evidence="2">The sequence shown here is derived from an EMBL/GenBank/DDBJ whole genome shotgun (WGS) entry which is preliminary data.</text>
</comment>
<protein>
    <recommendedName>
        <fullName evidence="4">Macrocin-O-methyltransferase (TylF)</fullName>
    </recommendedName>
</protein>
<gene>
    <name evidence="2" type="ORF">GCM10009020_09170</name>
</gene>
<dbReference type="EMBL" id="BAAADV010000001">
    <property type="protein sequence ID" value="GAA0666130.1"/>
    <property type="molecule type" value="Genomic_DNA"/>
</dbReference>
<reference evidence="2 3" key="1">
    <citation type="journal article" date="2019" name="Int. J. Syst. Evol. Microbiol.">
        <title>The Global Catalogue of Microorganisms (GCM) 10K type strain sequencing project: providing services to taxonomists for standard genome sequencing and annotation.</title>
        <authorList>
            <consortium name="The Broad Institute Genomics Platform"/>
            <consortium name="The Broad Institute Genome Sequencing Center for Infectious Disease"/>
            <person name="Wu L."/>
            <person name="Ma J."/>
        </authorList>
    </citation>
    <scope>NUCLEOTIDE SEQUENCE [LARGE SCALE GENOMIC DNA]</scope>
    <source>
        <strain evidence="2 3">JCM 16328</strain>
    </source>
</reference>
<evidence type="ECO:0000313" key="3">
    <source>
        <dbReference type="Proteomes" id="UP001500420"/>
    </source>
</evidence>
<dbReference type="InterPro" id="IPR008884">
    <property type="entry name" value="TylF_MeTrfase"/>
</dbReference>
<evidence type="ECO:0000256" key="1">
    <source>
        <dbReference type="SAM" id="MobiDB-lite"/>
    </source>
</evidence>
<dbReference type="InterPro" id="IPR029063">
    <property type="entry name" value="SAM-dependent_MTases_sf"/>
</dbReference>
<dbReference type="Pfam" id="PF05711">
    <property type="entry name" value="TylF"/>
    <property type="match status" value="1"/>
</dbReference>
<proteinExistence type="predicted"/>
<dbReference type="PANTHER" id="PTHR40036:SF1">
    <property type="entry name" value="MACROCIN O-METHYLTRANSFERASE"/>
    <property type="match status" value="1"/>
</dbReference>
<name>A0AAV3T6E0_9EURY</name>
<feature type="region of interest" description="Disordered" evidence="1">
    <location>
        <begin position="1"/>
        <end position="61"/>
    </location>
</feature>
<dbReference type="Gene3D" id="3.40.50.150">
    <property type="entry name" value="Vaccinia Virus protein VP39"/>
    <property type="match status" value="1"/>
</dbReference>
<accession>A0AAV3T6E0</accession>
<dbReference type="PANTHER" id="PTHR40036">
    <property type="entry name" value="MACROCIN O-METHYLTRANSFERASE"/>
    <property type="match status" value="1"/>
</dbReference>
<keyword evidence="3" id="KW-1185">Reference proteome</keyword>
<feature type="compositionally biased region" description="Polar residues" evidence="1">
    <location>
        <begin position="1"/>
        <end position="13"/>
    </location>
</feature>
<dbReference type="Proteomes" id="UP001500420">
    <property type="component" value="Unassembled WGS sequence"/>
</dbReference>
<dbReference type="AlphaFoldDB" id="A0AAV3T6E0"/>
<sequence length="358" mass="38164">MRSRQSDTASDSTPGLHRPTEPDQPSSPDSGEPSASGPPEDADRSPDSTAEAAGPDASDSTGRISAAVAAALRCYRLALLVASLPVILGEYLRPENGAQYGVGVADKLVLAGKMLRNNRAIPTGSSFVEHLVMATEVLSTPRDVEGTIVECGAYKGGSTANLSLVAGLCDRDLVVFDCFEGMPDPGDADAEHLLVASERVHTYEENSWSASLREAVDNIERYGDPSAVTIRPGYFEETMPAFDEPVALAFLDVGLRSSAETAVRELWPLLGDDRYLFTHEAKHMEIAGLFFEREWWREHLDADPPGLVGAGSGLGLHPGANGFSSLLAYARKNPDTGAFDTVAETGEDNTVDASVRKN</sequence>
<evidence type="ECO:0008006" key="4">
    <source>
        <dbReference type="Google" id="ProtNLM"/>
    </source>
</evidence>
<dbReference type="RefSeq" id="WP_343772710.1">
    <property type="nucleotide sequence ID" value="NZ_BAAADV010000001.1"/>
</dbReference>
<organism evidence="2 3">
    <name type="scientific">Natronoarchaeum mannanilyticum</name>
    <dbReference type="NCBI Taxonomy" id="926360"/>
    <lineage>
        <taxon>Archaea</taxon>
        <taxon>Methanobacteriati</taxon>
        <taxon>Methanobacteriota</taxon>
        <taxon>Stenosarchaea group</taxon>
        <taxon>Halobacteria</taxon>
        <taxon>Halobacteriales</taxon>
        <taxon>Natronoarchaeaceae</taxon>
    </lineage>
</organism>
<evidence type="ECO:0000313" key="2">
    <source>
        <dbReference type="EMBL" id="GAA0666130.1"/>
    </source>
</evidence>